<feature type="region of interest" description="Disordered" evidence="1">
    <location>
        <begin position="369"/>
        <end position="423"/>
    </location>
</feature>
<feature type="region of interest" description="Disordered" evidence="1">
    <location>
        <begin position="971"/>
        <end position="997"/>
    </location>
</feature>
<evidence type="ECO:0000313" key="3">
    <source>
        <dbReference type="Proteomes" id="UP000593564"/>
    </source>
</evidence>
<keyword evidence="3" id="KW-1185">Reference proteome</keyword>
<sequence length="1771" mass="196701">MCEARARTIFVVSQDVRSMSLSGLVTRSSGWVSSQDVRSTGLSSFCCFSRRAKHKPKQLYLRARVDTSFFTDLKTQTSLIERSVILHIVLVQKFQSPGCKPCLWTSGLFRALPQFANQALFSLFSLPKGRERSRRPSLSGRRLRFVVVGHFSRLEPNFWFFGADGRVPRTPCLPSAIPERFAGGLSCQGMTIRLTGYGLCQVCLCRDCMYQFESLGHQACGHQSVFENRFSTIASDQVDIPQAPWTRGPRLNRSEDLVDGQPVFHSLPPVIRRRPRKRSVSKQRLPEQWITPSVDSQIEIPIVAIEIDLPIVQTNQGSMAVPTGVKEMMRQMQEAMRAMQQDAVRRDEFAKQQAEIIAQQAELIARLQQQNGASASHPVPLPSGIPAPEEAPNVQADTDIPTGPAPPPILPQLSKAPTPVNQPDSPFEFEVDHTALKLSKLEKLFKKSQGVKSIPNIEDGYTDVAVTLPDRFKMSQIDRFDGSGDPMVHLGYSQIYYGQWASPDPRSFRYSAGPCRAWPLSDLHEMGVQIEDAMKQGLIDQDREQPRRTFNRNNNAGPSGTATARASEVSMVTTIPPPLPRPMAATPFSGASGSNTQTTKYQPRGQRTFTPLYMPLSKALGVLIRKKHLKPLEPRPLPNPLPLSHDPVKYCAYHQQHGHDTDRCFRLRHEIQDLIDKQVIAPPDKPNVTTNPLPPHKQAPPPNRINFIQTGVASYDPSIYITPSHLPKPESESFAGEAYDPSEYILSTGQIGLGIELPEKEELCVIQGDGFEQGANDLTAVEEDFANLQFFDDQESGGAAVNWFDYEESAEATRWLDDQPDVVEEAQPEQSPVGAGILAVAGSQNTLPESAGMKNFARDLSIVDAQKVEQQTALTQAEQEKFWDSERIRKAKAHEGSEGAVCTKTEDAAGMWTEGTASTIILGPDKCLSAANRMWWEDDDLCLAHTDEDWGSNQPDDTWYIGEVDHMTRSGRYFKPPHLDQPEASGKDKEAKKQKEKQLEEEAVLKQLKKIQADISIWGLLMASRVHRQAVLSAMDKAKLSIDTTPEQLVGLVFPGGGSSTLTFSDKELPPEGANHNKPLYISVECRGKWVPVVLIDTGSVINVCPSRTVYAIGLKPADFVPTTQVIRAYDNTSREVMGTVKIQTQVGPGQHNIEFHVLDVPATFNLLLGRPWLHPVKAVSSTLHQMLKYPQGKGVAIVFGNSSIHPLPEVSTPVLEIEHGTEDLFLSGFTLAEARVVQNIMAVNEGVYVSAQSVYLMNKLQHIPRMGLGRSGRKGVAALAEVPHNPHTFGLGYLPTKEDWVRKGKEMAGRARAKQAGKPFELIHRPIQGTLNGRFVREGEDFPFCGFPEPWLNAERKRVPGFEIFFDLQLSGDDVAEEQIDPSVEVEQSKKVQSEDTELEMGVALACLLSDPPIDQECLGDNFSVCVIENGMAASPPATILDASIAPSLIWQYEEGFFSSSTESGSEPESDSTESSESESGSSSTESESGNPRDDNPDATVLSRSSFSFSFESVVTEESDDLDVLNENQVAVVSEYFSVPLIYCINSDFQNFDENDEDEVPPVLQRLIEQEQERFAKPLVDEITTVNIGTEEDPRLVQIRSTLSSEERERLVALLKDFKDVFAWSYEDMPGIDPEIIQHRIPLDPEARPVKQKLKRIRPDWALKTKEEVTKQIDAGFLLVSEYPTWLANIVPVPKKDGRIRVCVDFRDLNRASPKDDFPLPHIDELVDFTAGHALLSFMDGFSGYNQIVIALEDRERPLSPPRGGLTATD</sequence>
<dbReference type="InterPro" id="IPR053134">
    <property type="entry name" value="RNA-dir_DNA_polymerase"/>
</dbReference>
<evidence type="ECO:0008006" key="4">
    <source>
        <dbReference type="Google" id="ProtNLM"/>
    </source>
</evidence>
<dbReference type="InterPro" id="IPR021109">
    <property type="entry name" value="Peptidase_aspartic_dom_sf"/>
</dbReference>
<dbReference type="CDD" id="cd01647">
    <property type="entry name" value="RT_LTR"/>
    <property type="match status" value="1"/>
</dbReference>
<dbReference type="SUPFAM" id="SSF56672">
    <property type="entry name" value="DNA/RNA polymerases"/>
    <property type="match status" value="1"/>
</dbReference>
<dbReference type="PANTHER" id="PTHR24559:SF457">
    <property type="entry name" value="RNA-DIRECTED DNA POLYMERASE HOMOLOG"/>
    <property type="match status" value="1"/>
</dbReference>
<dbReference type="Proteomes" id="UP000593564">
    <property type="component" value="Unassembled WGS sequence"/>
</dbReference>
<name>A0A7J7G3A2_CAMSI</name>
<feature type="region of interest" description="Disordered" evidence="1">
    <location>
        <begin position="542"/>
        <end position="568"/>
    </location>
</feature>
<feature type="compositionally biased region" description="Acidic residues" evidence="1">
    <location>
        <begin position="1467"/>
        <end position="1478"/>
    </location>
</feature>
<dbReference type="InterPro" id="IPR043502">
    <property type="entry name" value="DNA/RNA_pol_sf"/>
</dbReference>
<dbReference type="PANTHER" id="PTHR24559">
    <property type="entry name" value="TRANSPOSON TY3-I GAG-POL POLYPROTEIN"/>
    <property type="match status" value="1"/>
</dbReference>
<dbReference type="EMBL" id="JACBKZ010000014">
    <property type="protein sequence ID" value="KAF5933766.1"/>
    <property type="molecule type" value="Genomic_DNA"/>
</dbReference>
<protein>
    <recommendedName>
        <fullName evidence="4">G-patch domain-containing protein</fullName>
    </recommendedName>
</protein>
<proteinExistence type="predicted"/>
<dbReference type="Gene3D" id="2.40.70.10">
    <property type="entry name" value="Acid Proteases"/>
    <property type="match status" value="1"/>
</dbReference>
<feature type="compositionally biased region" description="Polar residues" evidence="1">
    <location>
        <begin position="551"/>
        <end position="564"/>
    </location>
</feature>
<accession>A0A7J7G3A2</accession>
<feature type="compositionally biased region" description="Basic and acidic residues" evidence="1">
    <location>
        <begin position="977"/>
        <end position="997"/>
    </location>
</feature>
<reference evidence="2 3" key="2">
    <citation type="submission" date="2020-07" db="EMBL/GenBank/DDBJ databases">
        <title>Genome assembly of wild tea tree DASZ reveals pedigree and selection history of tea varieties.</title>
        <authorList>
            <person name="Zhang W."/>
        </authorList>
    </citation>
    <scope>NUCLEOTIDE SEQUENCE [LARGE SCALE GENOMIC DNA]</scope>
    <source>
        <strain evidence="3">cv. G240</strain>
        <tissue evidence="2">Leaf</tissue>
    </source>
</reference>
<comment type="caution">
    <text evidence="2">The sequence shown here is derived from an EMBL/GenBank/DDBJ whole genome shotgun (WGS) entry which is preliminary data.</text>
</comment>
<organism evidence="2 3">
    <name type="scientific">Camellia sinensis</name>
    <name type="common">Tea plant</name>
    <name type="synonym">Thea sinensis</name>
    <dbReference type="NCBI Taxonomy" id="4442"/>
    <lineage>
        <taxon>Eukaryota</taxon>
        <taxon>Viridiplantae</taxon>
        <taxon>Streptophyta</taxon>
        <taxon>Embryophyta</taxon>
        <taxon>Tracheophyta</taxon>
        <taxon>Spermatophyta</taxon>
        <taxon>Magnoliopsida</taxon>
        <taxon>eudicotyledons</taxon>
        <taxon>Gunneridae</taxon>
        <taxon>Pentapetalae</taxon>
        <taxon>asterids</taxon>
        <taxon>Ericales</taxon>
        <taxon>Theaceae</taxon>
        <taxon>Camellia</taxon>
    </lineage>
</organism>
<reference evidence="3" key="1">
    <citation type="journal article" date="2020" name="Nat. Commun.">
        <title>Genome assembly of wild tea tree DASZ reveals pedigree and selection history of tea varieties.</title>
        <authorList>
            <person name="Zhang W."/>
            <person name="Zhang Y."/>
            <person name="Qiu H."/>
            <person name="Guo Y."/>
            <person name="Wan H."/>
            <person name="Zhang X."/>
            <person name="Scossa F."/>
            <person name="Alseekh S."/>
            <person name="Zhang Q."/>
            <person name="Wang P."/>
            <person name="Xu L."/>
            <person name="Schmidt M.H."/>
            <person name="Jia X."/>
            <person name="Li D."/>
            <person name="Zhu A."/>
            <person name="Guo F."/>
            <person name="Chen W."/>
            <person name="Ni D."/>
            <person name="Usadel B."/>
            <person name="Fernie A.R."/>
            <person name="Wen W."/>
        </authorList>
    </citation>
    <scope>NUCLEOTIDE SEQUENCE [LARGE SCALE GENOMIC DNA]</scope>
    <source>
        <strain evidence="3">cv. G240</strain>
    </source>
</reference>
<evidence type="ECO:0000313" key="2">
    <source>
        <dbReference type="EMBL" id="KAF5933766.1"/>
    </source>
</evidence>
<evidence type="ECO:0000256" key="1">
    <source>
        <dbReference type="SAM" id="MobiDB-lite"/>
    </source>
</evidence>
<dbReference type="Gene3D" id="3.10.10.10">
    <property type="entry name" value="HIV Type 1 Reverse Transcriptase, subunit A, domain 1"/>
    <property type="match status" value="1"/>
</dbReference>
<dbReference type="SUPFAM" id="SSF50630">
    <property type="entry name" value="Acid proteases"/>
    <property type="match status" value="1"/>
</dbReference>
<feature type="region of interest" description="Disordered" evidence="1">
    <location>
        <begin position="1460"/>
        <end position="1502"/>
    </location>
</feature>
<feature type="compositionally biased region" description="Low complexity" evidence="1">
    <location>
        <begin position="1479"/>
        <end position="1491"/>
    </location>
</feature>
<dbReference type="CDD" id="cd00303">
    <property type="entry name" value="retropepsin_like"/>
    <property type="match status" value="1"/>
</dbReference>
<gene>
    <name evidence="2" type="ORF">HYC85_029937</name>
</gene>